<evidence type="ECO:0000256" key="7">
    <source>
        <dbReference type="RuleBase" id="RU367161"/>
    </source>
</evidence>
<dbReference type="SUPFAM" id="SSF158573">
    <property type="entry name" value="GINS helical bundle-like"/>
    <property type="match status" value="1"/>
</dbReference>
<dbReference type="InterPro" id="IPR021151">
    <property type="entry name" value="GINS_A"/>
</dbReference>
<accession>G8YQ24</accession>
<evidence type="ECO:0000313" key="11">
    <source>
        <dbReference type="Proteomes" id="UP000005222"/>
    </source>
</evidence>
<dbReference type="Pfam" id="PF22466">
    <property type="entry name" value="PSF3_N"/>
    <property type="match status" value="1"/>
</dbReference>
<evidence type="ECO:0000256" key="2">
    <source>
        <dbReference type="ARBA" id="ARBA00006343"/>
    </source>
</evidence>
<dbReference type="eggNOG" id="KOG1106">
    <property type="taxonomic scope" value="Eukaryota"/>
</dbReference>
<dbReference type="InterPro" id="IPR055221">
    <property type="entry name" value="PSF3_N"/>
</dbReference>
<dbReference type="CDD" id="cd11713">
    <property type="entry name" value="GINS_A_psf3"/>
    <property type="match status" value="1"/>
</dbReference>
<comment type="subcellular location">
    <subcellularLocation>
        <location evidence="1 7">Nucleus</location>
    </subcellularLocation>
</comment>
<evidence type="ECO:0000256" key="3">
    <source>
        <dbReference type="ARBA" id="ARBA00011352"/>
    </source>
</evidence>
<gene>
    <name evidence="10" type="primary">Piso0_000788</name>
    <name evidence="10" type="ORF">GNLVRS01_PISO0D04139g</name>
</gene>
<dbReference type="OMA" id="AAYKEIY"/>
<keyword evidence="5 7" id="KW-0235">DNA replication</keyword>
<sequence>MDADYYDIDDILAEGEKVPCKFNLTVPGLGYLEGNPGKAIQKDSVVELPLWLASVLAICEISEESSQRFIDLLEPPFFNAKVLNALKTSAASVDLHAITSNFYKMTEKWASMFDDEELVEMIKQSFKDRAFEINNYANNTTRHINNDFMSSLDEYEKYLFKVSSDSHKKMKTWIQE</sequence>
<dbReference type="InterPro" id="IPR010492">
    <property type="entry name" value="GINS_Psf3"/>
</dbReference>
<feature type="domain" description="GINS subunit" evidence="8">
    <location>
        <begin position="78"/>
        <end position="175"/>
    </location>
</feature>
<dbReference type="Proteomes" id="UP000005222">
    <property type="component" value="Chromosome D"/>
</dbReference>
<keyword evidence="11" id="KW-1185">Reference proteome</keyword>
<dbReference type="CDD" id="cd21693">
    <property type="entry name" value="GINS_B_Psf3"/>
    <property type="match status" value="1"/>
</dbReference>
<evidence type="ECO:0000256" key="1">
    <source>
        <dbReference type="ARBA" id="ARBA00004123"/>
    </source>
</evidence>
<proteinExistence type="inferred from homology"/>
<dbReference type="SUPFAM" id="SSF160059">
    <property type="entry name" value="PriA/YqbF domain"/>
    <property type="match status" value="1"/>
</dbReference>
<dbReference type="InParanoid" id="G8YQ24"/>
<comment type="function">
    <text evidence="7">The GINS complex plays an essential role in the initiation of DNA replication.</text>
</comment>
<dbReference type="GO" id="GO:0000811">
    <property type="term" value="C:GINS complex"/>
    <property type="evidence" value="ECO:0007669"/>
    <property type="project" value="UniProtKB-UniRule"/>
</dbReference>
<evidence type="ECO:0000313" key="10">
    <source>
        <dbReference type="EMBL" id="CCE78759.1"/>
    </source>
</evidence>
<keyword evidence="6 7" id="KW-0539">Nucleus</keyword>
<evidence type="ECO:0000256" key="6">
    <source>
        <dbReference type="ARBA" id="ARBA00023242"/>
    </source>
</evidence>
<comment type="similarity">
    <text evidence="2 7">Belongs to the GINS3/PSF3 family.</text>
</comment>
<dbReference type="HOGENOM" id="CLU_081646_0_1_1"/>
<feature type="domain" description="DNA replication complex GINS protein PSF3 N-terminal" evidence="9">
    <location>
        <begin position="6"/>
        <end position="58"/>
    </location>
</feature>
<dbReference type="AlphaFoldDB" id="G8YQ24"/>
<dbReference type="Pfam" id="PF05916">
    <property type="entry name" value="Sld5"/>
    <property type="match status" value="1"/>
</dbReference>
<dbReference type="InterPro" id="IPR038437">
    <property type="entry name" value="GINS_Psf3_sf"/>
</dbReference>
<evidence type="ECO:0000256" key="5">
    <source>
        <dbReference type="ARBA" id="ARBA00022705"/>
    </source>
</evidence>
<protein>
    <recommendedName>
        <fullName evidence="4 7">DNA replication complex GINS protein PSF3</fullName>
    </recommendedName>
</protein>
<dbReference type="GO" id="GO:1902975">
    <property type="term" value="P:mitotic DNA replication initiation"/>
    <property type="evidence" value="ECO:0007669"/>
    <property type="project" value="TreeGrafter"/>
</dbReference>
<dbReference type="FunCoup" id="G8YQ24">
    <property type="interactions" value="668"/>
</dbReference>
<dbReference type="InterPro" id="IPR036224">
    <property type="entry name" value="GINS_bundle-like_dom_sf"/>
</dbReference>
<dbReference type="EMBL" id="FO082056">
    <property type="protein sequence ID" value="CCE78759.1"/>
    <property type="molecule type" value="Genomic_DNA"/>
</dbReference>
<dbReference type="PANTHER" id="PTHR22768:SF0">
    <property type="entry name" value="DNA REPLICATION COMPLEX GINS PROTEIN PSF3"/>
    <property type="match status" value="1"/>
</dbReference>
<evidence type="ECO:0000259" key="9">
    <source>
        <dbReference type="Pfam" id="PF22466"/>
    </source>
</evidence>
<name>G8YQ24_PICSO</name>
<evidence type="ECO:0000256" key="4">
    <source>
        <dbReference type="ARBA" id="ARBA00015140"/>
    </source>
</evidence>
<dbReference type="Gene3D" id="1.20.58.2050">
    <property type="match status" value="1"/>
</dbReference>
<comment type="subunit">
    <text evidence="3">Component of the GINS complex which is a heterotetramer of SLD5, PSF1, PSF2 and PSF3.</text>
</comment>
<reference evidence="10 11" key="1">
    <citation type="journal article" date="2012" name="G3 (Bethesda)">
        <title>Pichia sorbitophila, an interspecies yeast hybrid reveals early steps of genome resolution following polyploidization.</title>
        <authorList>
            <person name="Leh Louis V."/>
            <person name="Despons L."/>
            <person name="Friedrich A."/>
            <person name="Martin T."/>
            <person name="Durrens P."/>
            <person name="Casaregola S."/>
            <person name="Neuveglise C."/>
            <person name="Fairhead C."/>
            <person name="Marck C."/>
            <person name="Cruz J.A."/>
            <person name="Straub M.L."/>
            <person name="Kugler V."/>
            <person name="Sacerdot C."/>
            <person name="Uzunov Z."/>
            <person name="Thierry A."/>
            <person name="Weiss S."/>
            <person name="Bleykasten C."/>
            <person name="De Montigny J."/>
            <person name="Jacques N."/>
            <person name="Jung P."/>
            <person name="Lemaire M."/>
            <person name="Mallet S."/>
            <person name="Morel G."/>
            <person name="Richard G.F."/>
            <person name="Sarkar A."/>
            <person name="Savel G."/>
            <person name="Schacherer J."/>
            <person name="Seret M.L."/>
            <person name="Talla E."/>
            <person name="Samson G."/>
            <person name="Jubin C."/>
            <person name="Poulain J."/>
            <person name="Vacherie B."/>
            <person name="Barbe V."/>
            <person name="Pelletier E."/>
            <person name="Sherman D.J."/>
            <person name="Westhof E."/>
            <person name="Weissenbach J."/>
            <person name="Baret P.V."/>
            <person name="Wincker P."/>
            <person name="Gaillardin C."/>
            <person name="Dujon B."/>
            <person name="Souciet J.L."/>
        </authorList>
    </citation>
    <scope>NUCLEOTIDE SEQUENCE [LARGE SCALE GENOMIC DNA]</scope>
    <source>
        <strain evidence="11">ATCC MYA-4447 / BCRC 22081 / CBS 7064 / NBRC 10061 / NRRL Y-12695</strain>
    </source>
</reference>
<organism evidence="10 11">
    <name type="scientific">Pichia sorbitophila (strain ATCC MYA-4447 / BCRC 22081 / CBS 7064 / NBRC 10061 / NRRL Y-12695)</name>
    <name type="common">Hybrid yeast</name>
    <dbReference type="NCBI Taxonomy" id="559304"/>
    <lineage>
        <taxon>Eukaryota</taxon>
        <taxon>Fungi</taxon>
        <taxon>Dikarya</taxon>
        <taxon>Ascomycota</taxon>
        <taxon>Saccharomycotina</taxon>
        <taxon>Pichiomycetes</taxon>
        <taxon>Debaryomycetaceae</taxon>
        <taxon>Millerozyma</taxon>
    </lineage>
</organism>
<dbReference type="OrthoDB" id="10251744at2759"/>
<dbReference type="STRING" id="559304.G8YQ24"/>
<evidence type="ECO:0000259" key="8">
    <source>
        <dbReference type="Pfam" id="PF05916"/>
    </source>
</evidence>
<dbReference type="PANTHER" id="PTHR22768">
    <property type="entry name" value="DNA REPLICATION COMPLEX GINS PROTEIN PSF3"/>
    <property type="match status" value="1"/>
</dbReference>